<keyword evidence="3" id="KW-1185">Reference proteome</keyword>
<organism evidence="2 3">
    <name type="scientific">Tigriopus californicus</name>
    <name type="common">Marine copepod</name>
    <dbReference type="NCBI Taxonomy" id="6832"/>
    <lineage>
        <taxon>Eukaryota</taxon>
        <taxon>Metazoa</taxon>
        <taxon>Ecdysozoa</taxon>
        <taxon>Arthropoda</taxon>
        <taxon>Crustacea</taxon>
        <taxon>Multicrustacea</taxon>
        <taxon>Hexanauplia</taxon>
        <taxon>Copepoda</taxon>
        <taxon>Harpacticoida</taxon>
        <taxon>Harpacticidae</taxon>
        <taxon>Tigriopus</taxon>
    </lineage>
</organism>
<feature type="region of interest" description="Disordered" evidence="1">
    <location>
        <begin position="157"/>
        <end position="179"/>
    </location>
</feature>
<protein>
    <submittedName>
        <fullName evidence="2">Uncharacterized protein</fullName>
    </submittedName>
</protein>
<feature type="compositionally biased region" description="Basic and acidic residues" evidence="1">
    <location>
        <begin position="157"/>
        <end position="167"/>
    </location>
</feature>
<feature type="non-terminal residue" evidence="2">
    <location>
        <position position="237"/>
    </location>
</feature>
<comment type="caution">
    <text evidence="2">The sequence shown here is derived from an EMBL/GenBank/DDBJ whole genome shotgun (WGS) entry which is preliminary data.</text>
</comment>
<gene>
    <name evidence="2" type="ORF">TCAL_08919</name>
</gene>
<evidence type="ECO:0000256" key="1">
    <source>
        <dbReference type="SAM" id="MobiDB-lite"/>
    </source>
</evidence>
<sequence>MVVVNDCEALTRSNVIITGTTMSPGFKRKEGSQSHPWALANGTRCCQRFYRANDFTHDLDWYDPESLCFGGNVIPCPSFGHYQSLCRTNLKFKEEGNCDGTLIETDDDPTCCRSDHLFQTQQCKDLKQSQDLLSTQSGGAPCKRPELRFDFDRKYNTTGHNEKDLPKRSGTPYDHHKKTTNSKCFEENQCQGKVLDIITGDVIVFDDELSNLITSFDVKNVDNFIAFNIRLDTKHVE</sequence>
<proteinExistence type="predicted"/>
<evidence type="ECO:0000313" key="3">
    <source>
        <dbReference type="Proteomes" id="UP000318571"/>
    </source>
</evidence>
<accession>A0A553NXR4</accession>
<dbReference type="AlphaFoldDB" id="A0A553NXR4"/>
<evidence type="ECO:0000313" key="2">
    <source>
        <dbReference type="EMBL" id="TRY70223.1"/>
    </source>
</evidence>
<reference evidence="2 3" key="1">
    <citation type="journal article" date="2018" name="Nat. Ecol. Evol.">
        <title>Genomic signatures of mitonuclear coevolution across populations of Tigriopus californicus.</title>
        <authorList>
            <person name="Barreto F.S."/>
            <person name="Watson E.T."/>
            <person name="Lima T.G."/>
            <person name="Willett C.S."/>
            <person name="Edmands S."/>
            <person name="Li W."/>
            <person name="Burton R.S."/>
        </authorList>
    </citation>
    <scope>NUCLEOTIDE SEQUENCE [LARGE SCALE GENOMIC DNA]</scope>
    <source>
        <strain evidence="2 3">San Diego</strain>
    </source>
</reference>
<dbReference type="Proteomes" id="UP000318571">
    <property type="component" value="Chromosome 9"/>
</dbReference>
<name>A0A553NXR4_TIGCA</name>
<dbReference type="EMBL" id="VCGU01000009">
    <property type="protein sequence ID" value="TRY70223.1"/>
    <property type="molecule type" value="Genomic_DNA"/>
</dbReference>